<dbReference type="RefSeq" id="WP_037523531.1">
    <property type="nucleotide sequence ID" value="NZ_JGVR01000089.1"/>
</dbReference>
<dbReference type="Pfam" id="PF13514">
    <property type="entry name" value="AAA_27"/>
    <property type="match status" value="1"/>
</dbReference>
<dbReference type="eggNOG" id="COG4717">
    <property type="taxonomic scope" value="Bacteria"/>
</dbReference>
<organism evidence="3 4">
    <name type="scientific">Sphingobium yanoikuyae</name>
    <name type="common">Sphingomonas yanoikuyae</name>
    <dbReference type="NCBI Taxonomy" id="13690"/>
    <lineage>
        <taxon>Bacteria</taxon>
        <taxon>Pseudomonadati</taxon>
        <taxon>Pseudomonadota</taxon>
        <taxon>Alphaproteobacteria</taxon>
        <taxon>Sphingomonadales</taxon>
        <taxon>Sphingomonadaceae</taxon>
        <taxon>Sphingobium</taxon>
    </lineage>
</organism>
<dbReference type="InterPro" id="IPR038734">
    <property type="entry name" value="YhaN_AAA"/>
</dbReference>
<proteinExistence type="predicted"/>
<keyword evidence="1" id="KW-0175">Coiled coil</keyword>
<accession>A0A084E1W8</accession>
<dbReference type="eggNOG" id="COG0419">
    <property type="taxonomic scope" value="Bacteria"/>
</dbReference>
<feature type="domain" description="YhaN AAA" evidence="2">
    <location>
        <begin position="1"/>
        <end position="206"/>
    </location>
</feature>
<comment type="caution">
    <text evidence="3">The sequence shown here is derived from an EMBL/GenBank/DDBJ whole genome shotgun (WGS) entry which is preliminary data.</text>
</comment>
<feature type="coiled-coil region" evidence="1">
    <location>
        <begin position="771"/>
        <end position="798"/>
    </location>
</feature>
<evidence type="ECO:0000313" key="4">
    <source>
        <dbReference type="Proteomes" id="UP000028534"/>
    </source>
</evidence>
<feature type="coiled-coil region" evidence="1">
    <location>
        <begin position="487"/>
        <end position="517"/>
    </location>
</feature>
<evidence type="ECO:0000259" key="2">
    <source>
        <dbReference type="Pfam" id="PF13514"/>
    </source>
</evidence>
<name>A0A084E1W8_SPHYA</name>
<sequence length="1147" mass="123275">MRFANLSLERYGHFEDCQLTFRAGPPDLHVIYGPNEAGKTTSMAAVSDLLFGFPARSPYNFIYDYSLLRVGAVLEDDGKSLALRRKKGTGVTLLDADDRPLDEGALLAMLRGQTRETFGLSFSLNQEGLREGGRAMVEARNDLGRALFAAGSGLTGVSDELSKLESEADAIWGPRASARRSFTLAQRDFETHSRAVRDQSLKPKAWLDAKSAVAAKQEDLTKAQRARDDVLAQLSRIERIRRIAPSIRLRADHLNALEEHAATIAISPHREAAAERAIADADAAGRAKATAEKLLAEAVEKIGVLDTDPLILAEAERIDELVTAAGAASKARNDQVRLEGELATAAGLVERLREETETIGNPPTRIASSRLRELALQHVEDMSARRQIDESEEDLALRRASVKAEGKEAAGDLSAIIAAVDAARALGADADLRCVSAQRDAELAASSLQQALARLAPWAGDAQTLFALPNITRAEIEEARVALGDIATEIAREIENATRARQEAAKLSLEMEQLSSGTAISAEEIAASRAARNEQWQPLRAHILAAAPLPSPEHSVMAFEATITEADERSDLRFAAADESSRLADMAQRRAKLHLEADQGDARSLAAAKRAEMISTAWQQKLISSGYPAMDPARFLGWLADRDKVEAAAQHATLTTDAAKDIIARRGAARAELVKCLGTREGMTVGAELAPVLAVAEQIRSEGEKAAQRKQLEKAAAMQIERDAEALGRRRKRLEDAAATRAEQWNLLLTEAGLKLEIAGATATLDALDELRAAIARQSELQARIEGAAQEARDFEKEVTAVADALGIAPTIDVADRLNLICARLTSARAAGNVAEALKETIASRTAEISAETAKIDVAMEALLPLMKETASTALGELSGAIERSRRARALRDAVTELELTITAAGDGKSLAELLDAVGEVDIDSLAAKTQTTTAELAERNEEVAAAAAAHGDARRVFASLETDADPAADAASNAEQARAELGVLSDQFILKRAQAVTLRWAIEKYRERHQDPMLLRAGEIFSTLTTGRYAALRIDADGATPRLLGLRDDGRTVVEIGAMSEGTADQLFLALRLAAVEQSVVAGVRLPFLADDLFVNFDDRRSEAGFQVLAELARSTQVLFFTHHPHLAAIARSVVGEAIHSECSLT</sequence>
<dbReference type="PANTHER" id="PTHR41259">
    <property type="entry name" value="DOUBLE-STRAND BREAK REPAIR RAD50 ATPASE, PUTATIVE-RELATED"/>
    <property type="match status" value="1"/>
</dbReference>
<dbReference type="Gene3D" id="3.40.50.300">
    <property type="entry name" value="P-loop containing nucleotide triphosphate hydrolases"/>
    <property type="match status" value="2"/>
</dbReference>
<reference evidence="3 4" key="1">
    <citation type="submission" date="2014-03" db="EMBL/GenBank/DDBJ databases">
        <title>Genome sequence of Sphingobium yanoikuyae B1.</title>
        <authorList>
            <person name="Gan H.M."/>
            <person name="Gan H.Y."/>
            <person name="Savka M.A."/>
        </authorList>
    </citation>
    <scope>NUCLEOTIDE SEQUENCE [LARGE SCALE GENOMIC DNA]</scope>
    <source>
        <strain evidence="3 4">B1</strain>
    </source>
</reference>
<dbReference type="PANTHER" id="PTHR41259:SF1">
    <property type="entry name" value="DOUBLE-STRAND BREAK REPAIR RAD50 ATPASE, PUTATIVE-RELATED"/>
    <property type="match status" value="1"/>
</dbReference>
<protein>
    <submittedName>
        <fullName evidence="3">Chromosome partition protein smc</fullName>
    </submittedName>
</protein>
<dbReference type="InterPro" id="IPR027417">
    <property type="entry name" value="P-loop_NTPase"/>
</dbReference>
<dbReference type="EMBL" id="JGVR01000089">
    <property type="protein sequence ID" value="KEZ11960.1"/>
    <property type="molecule type" value="Genomic_DNA"/>
</dbReference>
<dbReference type="AlphaFoldDB" id="A0A084E1W8"/>
<evidence type="ECO:0000256" key="1">
    <source>
        <dbReference type="SAM" id="Coils"/>
    </source>
</evidence>
<gene>
    <name evidence="3" type="ORF">CP98_05330</name>
</gene>
<dbReference type="PATRIC" id="fig|13690.10.peg.5539"/>
<dbReference type="Proteomes" id="UP000028534">
    <property type="component" value="Unassembled WGS sequence"/>
</dbReference>
<dbReference type="SUPFAM" id="SSF52540">
    <property type="entry name" value="P-loop containing nucleoside triphosphate hydrolases"/>
    <property type="match status" value="1"/>
</dbReference>
<evidence type="ECO:0000313" key="3">
    <source>
        <dbReference type="EMBL" id="KEZ11960.1"/>
    </source>
</evidence>